<keyword evidence="4" id="KW-1185">Reference proteome</keyword>
<evidence type="ECO:0000259" key="2">
    <source>
        <dbReference type="PROSITE" id="PS50943"/>
    </source>
</evidence>
<dbReference type="STRING" id="1121322.SAMN02745136_00957"/>
<evidence type="ECO:0000313" key="4">
    <source>
        <dbReference type="Proteomes" id="UP000184386"/>
    </source>
</evidence>
<accession>A0A1M6MD45</accession>
<dbReference type="RefSeq" id="WP_073273449.1">
    <property type="nucleotide sequence ID" value="NZ_FRAC01000007.1"/>
</dbReference>
<dbReference type="GO" id="GO:0003677">
    <property type="term" value="F:DNA binding"/>
    <property type="evidence" value="ECO:0007669"/>
    <property type="project" value="UniProtKB-KW"/>
</dbReference>
<dbReference type="PANTHER" id="PTHR46558">
    <property type="entry name" value="TRACRIPTIONAL REGULATORY PROTEIN-RELATED-RELATED"/>
    <property type="match status" value="1"/>
</dbReference>
<organism evidence="3 4">
    <name type="scientific">Anaerocolumna jejuensis DSM 15929</name>
    <dbReference type="NCBI Taxonomy" id="1121322"/>
    <lineage>
        <taxon>Bacteria</taxon>
        <taxon>Bacillati</taxon>
        <taxon>Bacillota</taxon>
        <taxon>Clostridia</taxon>
        <taxon>Lachnospirales</taxon>
        <taxon>Lachnospiraceae</taxon>
        <taxon>Anaerocolumna</taxon>
    </lineage>
</organism>
<dbReference type="OrthoDB" id="9812495at2"/>
<dbReference type="SUPFAM" id="SSF48452">
    <property type="entry name" value="TPR-like"/>
    <property type="match status" value="1"/>
</dbReference>
<protein>
    <submittedName>
        <fullName evidence="3">Putative transcriptional regulator</fullName>
    </submittedName>
</protein>
<gene>
    <name evidence="3" type="ORF">SAMN02745136_00957</name>
</gene>
<dbReference type="PANTHER" id="PTHR46558:SF11">
    <property type="entry name" value="HTH-TYPE TRANSCRIPTIONAL REGULATOR XRE"/>
    <property type="match status" value="1"/>
</dbReference>
<dbReference type="InterPro" id="IPR011990">
    <property type="entry name" value="TPR-like_helical_dom_sf"/>
</dbReference>
<evidence type="ECO:0000313" key="3">
    <source>
        <dbReference type="EMBL" id="SHJ81404.1"/>
    </source>
</evidence>
<dbReference type="Gene3D" id="1.10.260.40">
    <property type="entry name" value="lambda repressor-like DNA-binding domains"/>
    <property type="match status" value="1"/>
</dbReference>
<dbReference type="PROSITE" id="PS50943">
    <property type="entry name" value="HTH_CROC1"/>
    <property type="match status" value="1"/>
</dbReference>
<proteinExistence type="predicted"/>
<feature type="domain" description="HTH cro/C1-type" evidence="2">
    <location>
        <begin position="7"/>
        <end position="61"/>
    </location>
</feature>
<name>A0A1M6MD45_9FIRM</name>
<dbReference type="AlphaFoldDB" id="A0A1M6MD45"/>
<evidence type="ECO:0000256" key="1">
    <source>
        <dbReference type="ARBA" id="ARBA00023125"/>
    </source>
</evidence>
<dbReference type="InterPro" id="IPR010982">
    <property type="entry name" value="Lambda_DNA-bd_dom_sf"/>
</dbReference>
<dbReference type="InterPro" id="IPR001387">
    <property type="entry name" value="Cro/C1-type_HTH"/>
</dbReference>
<reference evidence="3 4" key="1">
    <citation type="submission" date="2016-11" db="EMBL/GenBank/DDBJ databases">
        <authorList>
            <person name="Jaros S."/>
            <person name="Januszkiewicz K."/>
            <person name="Wedrychowicz H."/>
        </authorList>
    </citation>
    <scope>NUCLEOTIDE SEQUENCE [LARGE SCALE GENOMIC DNA]</scope>
    <source>
        <strain evidence="3 4">DSM 15929</strain>
    </source>
</reference>
<dbReference type="EMBL" id="FRAC01000007">
    <property type="protein sequence ID" value="SHJ81404.1"/>
    <property type="molecule type" value="Genomic_DNA"/>
</dbReference>
<dbReference type="Proteomes" id="UP000184386">
    <property type="component" value="Unassembled WGS sequence"/>
</dbReference>
<dbReference type="SMART" id="SM00530">
    <property type="entry name" value="HTH_XRE"/>
    <property type="match status" value="1"/>
</dbReference>
<dbReference type="SUPFAM" id="SSF47413">
    <property type="entry name" value="lambda repressor-like DNA-binding domains"/>
    <property type="match status" value="1"/>
</dbReference>
<keyword evidence="1" id="KW-0238">DNA-binding</keyword>
<dbReference type="CDD" id="cd00093">
    <property type="entry name" value="HTH_XRE"/>
    <property type="match status" value="1"/>
</dbReference>
<sequence>MKINEIIRKYRKDENLTQEQVANYLGVTAPAVNKWENGISYPDITLLAPLARILKTDVDTLLSFHEELSDAECRQLVKGISDSIQKDGFTAGFEKGEALIKEYPNYDMLRLNIADILRVHLIVKEIENPEIYENKIVGWYEVALTSKDEKIINLAKSSLTGYYMTKGIYEKAQQYLDEIQPLGFDKRFTQAILYEKQARYDDAYEIYENILYKGAQELSNVLQMICHLLCTEKKYTEAEKYADLSRIIAAALDLGDYTAYTSNFLLAVEKKDIPQGIEMLEHMINGIDTYEEYKASKLYSHVRFYKSTNPDASKKVLRNSLKNNAELDFIKNEPAAKKLFQRLEK</sequence>
<dbReference type="Pfam" id="PF01381">
    <property type="entry name" value="HTH_3"/>
    <property type="match status" value="1"/>
</dbReference>